<evidence type="ECO:0000313" key="3">
    <source>
        <dbReference type="Proteomes" id="UP000801492"/>
    </source>
</evidence>
<dbReference type="Proteomes" id="UP000801492">
    <property type="component" value="Unassembled WGS sequence"/>
</dbReference>
<gene>
    <name evidence="2" type="ORF">ILUMI_16583</name>
</gene>
<dbReference type="OrthoDB" id="6776127at2759"/>
<proteinExistence type="predicted"/>
<keyword evidence="3" id="KW-1185">Reference proteome</keyword>
<feature type="compositionally biased region" description="Basic and acidic residues" evidence="1">
    <location>
        <begin position="43"/>
        <end position="59"/>
    </location>
</feature>
<accession>A0A8K0G2R1</accession>
<comment type="caution">
    <text evidence="2">The sequence shown here is derived from an EMBL/GenBank/DDBJ whole genome shotgun (WGS) entry which is preliminary data.</text>
</comment>
<name>A0A8K0G2R1_IGNLU</name>
<protein>
    <submittedName>
        <fullName evidence="2">Uncharacterized protein</fullName>
    </submittedName>
</protein>
<feature type="region of interest" description="Disordered" evidence="1">
    <location>
        <begin position="40"/>
        <end position="59"/>
    </location>
</feature>
<organism evidence="2 3">
    <name type="scientific">Ignelater luminosus</name>
    <name type="common">Cucubano</name>
    <name type="synonym">Pyrophorus luminosus</name>
    <dbReference type="NCBI Taxonomy" id="2038154"/>
    <lineage>
        <taxon>Eukaryota</taxon>
        <taxon>Metazoa</taxon>
        <taxon>Ecdysozoa</taxon>
        <taxon>Arthropoda</taxon>
        <taxon>Hexapoda</taxon>
        <taxon>Insecta</taxon>
        <taxon>Pterygota</taxon>
        <taxon>Neoptera</taxon>
        <taxon>Endopterygota</taxon>
        <taxon>Coleoptera</taxon>
        <taxon>Polyphaga</taxon>
        <taxon>Elateriformia</taxon>
        <taxon>Elateroidea</taxon>
        <taxon>Elateridae</taxon>
        <taxon>Agrypninae</taxon>
        <taxon>Pyrophorini</taxon>
        <taxon>Ignelater</taxon>
    </lineage>
</organism>
<dbReference type="AlphaFoldDB" id="A0A8K0G2R1"/>
<sequence>MILLRSNVELPVDNSNWETAKIDKEAVSTNPVNSVRIETSEQVIREPGTEDSSNEEKSKKTAKLVKNIKKIKITSGEAYVSRLVTTVILKTYETGYLEGKRRETHSNHVNKTGIQQIDAVVAHINFFPRIKSHYCRSQTKKEYLGGSLNLTMMYRLHKDKCKSESKKYVLCGKPIRIDQLKTPLPYAAT</sequence>
<reference evidence="2" key="1">
    <citation type="submission" date="2019-08" db="EMBL/GenBank/DDBJ databases">
        <title>The genome of the North American firefly Photinus pyralis.</title>
        <authorList>
            <consortium name="Photinus pyralis genome working group"/>
            <person name="Fallon T.R."/>
            <person name="Sander Lower S.E."/>
            <person name="Weng J.-K."/>
        </authorList>
    </citation>
    <scope>NUCLEOTIDE SEQUENCE</scope>
    <source>
        <strain evidence="2">TRF0915ILg1</strain>
        <tissue evidence="2">Whole body</tissue>
    </source>
</reference>
<dbReference type="EMBL" id="VTPC01065085">
    <property type="protein sequence ID" value="KAF2889590.1"/>
    <property type="molecule type" value="Genomic_DNA"/>
</dbReference>
<evidence type="ECO:0000256" key="1">
    <source>
        <dbReference type="SAM" id="MobiDB-lite"/>
    </source>
</evidence>
<evidence type="ECO:0000313" key="2">
    <source>
        <dbReference type="EMBL" id="KAF2889590.1"/>
    </source>
</evidence>